<evidence type="ECO:0000313" key="10">
    <source>
        <dbReference type="EMBL" id="QNF34862.1"/>
    </source>
</evidence>
<feature type="domain" description="Glycosyltransferase RgtA/B/C/D-like" evidence="9">
    <location>
        <begin position="69"/>
        <end position="214"/>
    </location>
</feature>
<dbReference type="RefSeq" id="WP_185271356.1">
    <property type="nucleotide sequence ID" value="NZ_CP055156.1"/>
</dbReference>
<dbReference type="GO" id="GO:0009103">
    <property type="term" value="P:lipopolysaccharide biosynthetic process"/>
    <property type="evidence" value="ECO:0007669"/>
    <property type="project" value="UniProtKB-ARBA"/>
</dbReference>
<keyword evidence="11" id="KW-1185">Reference proteome</keyword>
<feature type="transmembrane region" description="Helical" evidence="8">
    <location>
        <begin position="392"/>
        <end position="412"/>
    </location>
</feature>
<dbReference type="GO" id="GO:0005886">
    <property type="term" value="C:plasma membrane"/>
    <property type="evidence" value="ECO:0007669"/>
    <property type="project" value="UniProtKB-SubCell"/>
</dbReference>
<evidence type="ECO:0000256" key="6">
    <source>
        <dbReference type="ARBA" id="ARBA00022989"/>
    </source>
</evidence>
<feature type="transmembrane region" description="Helical" evidence="8">
    <location>
        <begin position="245"/>
        <end position="267"/>
    </location>
</feature>
<evidence type="ECO:0000313" key="11">
    <source>
        <dbReference type="Proteomes" id="UP000515237"/>
    </source>
</evidence>
<evidence type="ECO:0000256" key="8">
    <source>
        <dbReference type="SAM" id="Phobius"/>
    </source>
</evidence>
<feature type="transmembrane region" description="Helical" evidence="8">
    <location>
        <begin position="167"/>
        <end position="196"/>
    </location>
</feature>
<feature type="transmembrane region" description="Helical" evidence="8">
    <location>
        <begin position="202"/>
        <end position="224"/>
    </location>
</feature>
<evidence type="ECO:0000256" key="4">
    <source>
        <dbReference type="ARBA" id="ARBA00022679"/>
    </source>
</evidence>
<dbReference type="KEGG" id="aswu:HUW51_19830"/>
<comment type="subcellular location">
    <subcellularLocation>
        <location evidence="1">Cell membrane</location>
        <topology evidence="1">Multi-pass membrane protein</topology>
    </subcellularLocation>
</comment>
<dbReference type="GO" id="GO:0016763">
    <property type="term" value="F:pentosyltransferase activity"/>
    <property type="evidence" value="ECO:0007669"/>
    <property type="project" value="TreeGrafter"/>
</dbReference>
<dbReference type="InterPro" id="IPR038731">
    <property type="entry name" value="RgtA/B/C-like"/>
</dbReference>
<protein>
    <submittedName>
        <fullName evidence="10">Glycosyltransferase family 39 protein</fullName>
    </submittedName>
</protein>
<proteinExistence type="predicted"/>
<keyword evidence="3" id="KW-0328">Glycosyltransferase</keyword>
<organism evidence="10 11">
    <name type="scientific">Adhaeribacter swui</name>
    <dbReference type="NCBI Taxonomy" id="2086471"/>
    <lineage>
        <taxon>Bacteria</taxon>
        <taxon>Pseudomonadati</taxon>
        <taxon>Bacteroidota</taxon>
        <taxon>Cytophagia</taxon>
        <taxon>Cytophagales</taxon>
        <taxon>Hymenobacteraceae</taxon>
        <taxon>Adhaeribacter</taxon>
    </lineage>
</organism>
<dbReference type="Proteomes" id="UP000515237">
    <property type="component" value="Chromosome"/>
</dbReference>
<evidence type="ECO:0000256" key="2">
    <source>
        <dbReference type="ARBA" id="ARBA00022475"/>
    </source>
</evidence>
<dbReference type="PANTHER" id="PTHR33908">
    <property type="entry name" value="MANNOSYLTRANSFERASE YKCB-RELATED"/>
    <property type="match status" value="1"/>
</dbReference>
<feature type="transmembrane region" description="Helical" evidence="8">
    <location>
        <begin position="114"/>
        <end position="131"/>
    </location>
</feature>
<feature type="transmembrane region" description="Helical" evidence="8">
    <location>
        <begin position="367"/>
        <end position="386"/>
    </location>
</feature>
<evidence type="ECO:0000256" key="1">
    <source>
        <dbReference type="ARBA" id="ARBA00004651"/>
    </source>
</evidence>
<evidence type="ECO:0000256" key="5">
    <source>
        <dbReference type="ARBA" id="ARBA00022692"/>
    </source>
</evidence>
<reference evidence="10 11" key="1">
    <citation type="journal article" date="2018" name="Int. J. Syst. Evol. Microbiol.">
        <title>Adhaeribacter swui sp. nov., isolated from wet mud.</title>
        <authorList>
            <person name="Kim D.U."/>
            <person name="Kim K.W."/>
            <person name="Kang M.S."/>
            <person name="Kim J.Y."/>
            <person name="Jang J.H."/>
            <person name="Kim M.K."/>
        </authorList>
    </citation>
    <scope>NUCLEOTIDE SEQUENCE [LARGE SCALE GENOMIC DNA]</scope>
    <source>
        <strain evidence="10 11">KCTC 52873</strain>
    </source>
</reference>
<gene>
    <name evidence="10" type="ORF">HUW51_19830</name>
</gene>
<keyword evidence="5 8" id="KW-0812">Transmembrane</keyword>
<feature type="transmembrane region" description="Helical" evidence="8">
    <location>
        <begin position="305"/>
        <end position="322"/>
    </location>
</feature>
<dbReference type="EMBL" id="CP055156">
    <property type="protein sequence ID" value="QNF34862.1"/>
    <property type="molecule type" value="Genomic_DNA"/>
</dbReference>
<dbReference type="AlphaFoldDB" id="A0A7G7GCH8"/>
<keyword evidence="2" id="KW-1003">Cell membrane</keyword>
<sequence length="536" mass="61606">MKLLTLNKPTSVLFLLWLLATSLNLTKAFHIDDAFHLAAAQWIEHHPFRPMSGKVLWDFGYVPISQYNQPPLYFYFVSWVGHVLGYREVPLHLMQAVFTLLAIYFFYKIARLLIPAYALLSTAFLVLNPAFLINQNLMVDMPLLSLHLLFIYLLINPEFKSDWLRYGLAGFVLSLALLIKYTSLPLLVLFSIHLVLNKKFKFLITVLIPVGVLALWSLANYYEFNSFHLFRPTAGFNLRHVGSQLLAYVLTLGAIVPFSLVYVAGYFKERRRLVASAVGLTISFLVLLILITYTGWITEKISRKALWVLHLLNGVTFLFLIIRGCLQNLNFKNLKKFLTSSSGLLILWAAGMAGFIILFAPFMATRHVLLVLPVFLIFGAKWLAYASQKIKIITLLFTTCLSLILGISDWFFADLYRQEAATARNKIKSNAVVWTVGYWGWHWYSQQAGMQPYVASQSQPNQNDYFVIPANLPHQEFKQKNKLRLIEQKIIYRNFISFFAGSNIPGLYSTDRKNTSWKLTHLPLDTIQIYQVRESF</sequence>
<dbReference type="Pfam" id="PF13231">
    <property type="entry name" value="PMT_2"/>
    <property type="match status" value="1"/>
</dbReference>
<feature type="transmembrane region" description="Helical" evidence="8">
    <location>
        <begin position="342"/>
        <end position="360"/>
    </location>
</feature>
<name>A0A7G7GCH8_9BACT</name>
<keyword evidence="7 8" id="KW-0472">Membrane</keyword>
<evidence type="ECO:0000256" key="3">
    <source>
        <dbReference type="ARBA" id="ARBA00022676"/>
    </source>
</evidence>
<accession>A0A7G7GCH8</accession>
<keyword evidence="4 10" id="KW-0808">Transferase</keyword>
<dbReference type="InterPro" id="IPR050297">
    <property type="entry name" value="LipidA_mod_glycosyltrf_83"/>
</dbReference>
<feature type="transmembrane region" description="Helical" evidence="8">
    <location>
        <begin position="273"/>
        <end position="293"/>
    </location>
</feature>
<evidence type="ECO:0000256" key="7">
    <source>
        <dbReference type="ARBA" id="ARBA00023136"/>
    </source>
</evidence>
<evidence type="ECO:0000259" key="9">
    <source>
        <dbReference type="Pfam" id="PF13231"/>
    </source>
</evidence>
<dbReference type="PANTHER" id="PTHR33908:SF11">
    <property type="entry name" value="MEMBRANE PROTEIN"/>
    <property type="match status" value="1"/>
</dbReference>
<feature type="transmembrane region" description="Helical" evidence="8">
    <location>
        <begin position="89"/>
        <end position="107"/>
    </location>
</feature>
<keyword evidence="6 8" id="KW-1133">Transmembrane helix</keyword>